<dbReference type="AlphaFoldDB" id="A0A939FZG4"/>
<feature type="transmembrane region" description="Helical" evidence="6">
    <location>
        <begin position="371"/>
        <end position="387"/>
    </location>
</feature>
<gene>
    <name evidence="8" type="ORF">J1C48_10675</name>
</gene>
<dbReference type="EMBL" id="JAFMPP010000008">
    <property type="protein sequence ID" value="MBO0663041.1"/>
    <property type="molecule type" value="Genomic_DNA"/>
</dbReference>
<comment type="caution">
    <text evidence="8">The sequence shown here is derived from an EMBL/GenBank/DDBJ whole genome shotgun (WGS) entry which is preliminary data.</text>
</comment>
<reference evidence="8" key="1">
    <citation type="submission" date="2021-03" db="EMBL/GenBank/DDBJ databases">
        <title>Whole genome sequence of Jiella sp. CQZ9-1.</title>
        <authorList>
            <person name="Tuo L."/>
        </authorList>
    </citation>
    <scope>NUCLEOTIDE SEQUENCE</scope>
    <source>
        <strain evidence="8">CQZ9-1</strain>
    </source>
</reference>
<evidence type="ECO:0000256" key="6">
    <source>
        <dbReference type="SAM" id="Phobius"/>
    </source>
</evidence>
<dbReference type="InterPro" id="IPR007016">
    <property type="entry name" value="O-antigen_ligase-rel_domated"/>
</dbReference>
<feature type="domain" description="O-antigen ligase-related" evidence="7">
    <location>
        <begin position="211"/>
        <end position="349"/>
    </location>
</feature>
<dbReference type="PANTHER" id="PTHR37422">
    <property type="entry name" value="TEICHURONIC ACID BIOSYNTHESIS PROTEIN TUAE"/>
    <property type="match status" value="1"/>
</dbReference>
<keyword evidence="9" id="KW-1185">Reference proteome</keyword>
<keyword evidence="4 6" id="KW-0472">Membrane</keyword>
<feature type="transmembrane region" description="Helical" evidence="6">
    <location>
        <begin position="140"/>
        <end position="160"/>
    </location>
</feature>
<dbReference type="Proteomes" id="UP000664122">
    <property type="component" value="Unassembled WGS sequence"/>
</dbReference>
<evidence type="ECO:0000256" key="4">
    <source>
        <dbReference type="ARBA" id="ARBA00023136"/>
    </source>
</evidence>
<protein>
    <submittedName>
        <fullName evidence="8">O-antigen ligase family protein</fullName>
    </submittedName>
</protein>
<feature type="transmembrane region" description="Helical" evidence="6">
    <location>
        <begin position="343"/>
        <end position="364"/>
    </location>
</feature>
<dbReference type="GO" id="GO:0016020">
    <property type="term" value="C:membrane"/>
    <property type="evidence" value="ECO:0007669"/>
    <property type="project" value="UniProtKB-SubCell"/>
</dbReference>
<feature type="transmembrane region" description="Helical" evidence="6">
    <location>
        <begin position="82"/>
        <end position="102"/>
    </location>
</feature>
<sequence length="436" mass="46884">MPYSPNPSPAFTYPRSNPHRLGARRSDIALPLAALAVALAPINILRLDQVYFTASDAASLLAFWATVQSRSIRLDTLGPGAMLWNIGLALLGGMLFLSSLLFGDVTRGVILWAQYLFAYLVVALVVLSRPPGDVPVLVKVYLASIAIMCLHGIYVIDILHETNTIYVSGNGRLQGFMERENECSAVIAMTVPILLWATLSGHIRRRWAVLLLLLYSYAIVLTGSNTGLFSLILAIVLFTVFLGSWRHTATLIVGGAATAAIVLTWGSAFLPEVFQHRVLGALESGDIDQAGTFTGRLALIREALGMTDQTMLFGYGADQFRVISVNHAPVHDTYLLLWTEAGFPGMLGLLLMLSGGAIAALGAWPIERERTAAVAGLTSVLLFSLALNAMPHVYGRFFAVPLILGLAPALAAQRQSTSTSGRRSHRFRGAASLTGP</sequence>
<accession>A0A939FZG4</accession>
<dbReference type="GO" id="GO:0016874">
    <property type="term" value="F:ligase activity"/>
    <property type="evidence" value="ECO:0007669"/>
    <property type="project" value="UniProtKB-KW"/>
</dbReference>
<evidence type="ECO:0000256" key="3">
    <source>
        <dbReference type="ARBA" id="ARBA00022989"/>
    </source>
</evidence>
<comment type="subcellular location">
    <subcellularLocation>
        <location evidence="1">Membrane</location>
        <topology evidence="1">Multi-pass membrane protein</topology>
    </subcellularLocation>
</comment>
<keyword evidence="3 6" id="KW-1133">Transmembrane helix</keyword>
<dbReference type="PANTHER" id="PTHR37422:SF13">
    <property type="entry name" value="LIPOPOLYSACCHARIDE BIOSYNTHESIS PROTEIN PA4999-RELATED"/>
    <property type="match status" value="1"/>
</dbReference>
<evidence type="ECO:0000256" key="5">
    <source>
        <dbReference type="SAM" id="MobiDB-lite"/>
    </source>
</evidence>
<keyword evidence="8" id="KW-0436">Ligase</keyword>
<feature type="transmembrane region" description="Helical" evidence="6">
    <location>
        <begin position="28"/>
        <end position="45"/>
    </location>
</feature>
<feature type="transmembrane region" description="Helical" evidence="6">
    <location>
        <begin position="109"/>
        <end position="128"/>
    </location>
</feature>
<evidence type="ECO:0000313" key="8">
    <source>
        <dbReference type="EMBL" id="MBO0663041.1"/>
    </source>
</evidence>
<keyword evidence="2 6" id="KW-0812">Transmembrane</keyword>
<evidence type="ECO:0000313" key="9">
    <source>
        <dbReference type="Proteomes" id="UP000664122"/>
    </source>
</evidence>
<feature type="transmembrane region" description="Helical" evidence="6">
    <location>
        <begin position="181"/>
        <end position="203"/>
    </location>
</feature>
<organism evidence="8 9">
    <name type="scientific">Jiella flava</name>
    <dbReference type="NCBI Taxonomy" id="2816857"/>
    <lineage>
        <taxon>Bacteria</taxon>
        <taxon>Pseudomonadati</taxon>
        <taxon>Pseudomonadota</taxon>
        <taxon>Alphaproteobacteria</taxon>
        <taxon>Hyphomicrobiales</taxon>
        <taxon>Aurantimonadaceae</taxon>
        <taxon>Jiella</taxon>
    </lineage>
</organism>
<proteinExistence type="predicted"/>
<dbReference type="InterPro" id="IPR051533">
    <property type="entry name" value="WaaL-like"/>
</dbReference>
<feature type="region of interest" description="Disordered" evidence="5">
    <location>
        <begin position="415"/>
        <end position="436"/>
    </location>
</feature>
<evidence type="ECO:0000259" key="7">
    <source>
        <dbReference type="Pfam" id="PF04932"/>
    </source>
</evidence>
<evidence type="ECO:0000256" key="2">
    <source>
        <dbReference type="ARBA" id="ARBA00022692"/>
    </source>
</evidence>
<name>A0A939FZG4_9HYPH</name>
<feature type="transmembrane region" description="Helical" evidence="6">
    <location>
        <begin position="249"/>
        <end position="270"/>
    </location>
</feature>
<feature type="transmembrane region" description="Helical" evidence="6">
    <location>
        <begin position="215"/>
        <end position="242"/>
    </location>
</feature>
<dbReference type="RefSeq" id="WP_207257830.1">
    <property type="nucleotide sequence ID" value="NZ_JAFMPP010000008.1"/>
</dbReference>
<evidence type="ECO:0000256" key="1">
    <source>
        <dbReference type="ARBA" id="ARBA00004141"/>
    </source>
</evidence>
<dbReference type="Pfam" id="PF04932">
    <property type="entry name" value="Wzy_C"/>
    <property type="match status" value="1"/>
</dbReference>